<reference evidence="2 3" key="1">
    <citation type="submission" date="2021-06" db="EMBL/GenBank/DDBJ databases">
        <title>A haploid diamondback moth (Plutella xylostella L.) genome assembly resolves 31 chromosomes and identifies a diamide resistance mutation.</title>
        <authorList>
            <person name="Ward C.M."/>
            <person name="Perry K.D."/>
            <person name="Baker G."/>
            <person name="Powis K."/>
            <person name="Heckel D.G."/>
            <person name="Baxter S.W."/>
        </authorList>
    </citation>
    <scope>NUCLEOTIDE SEQUENCE [LARGE SCALE GENOMIC DNA]</scope>
    <source>
        <strain evidence="2 3">LV</strain>
        <tissue evidence="2">Single pupa</tissue>
    </source>
</reference>
<dbReference type="Proteomes" id="UP000823941">
    <property type="component" value="Chromosome 19"/>
</dbReference>
<dbReference type="PANTHER" id="PTHR47027">
    <property type="entry name" value="REVERSE TRANSCRIPTASE DOMAIN-CONTAINING PROTEIN"/>
    <property type="match status" value="1"/>
</dbReference>
<sequence length="982" mass="113115">MEESPKITAPSSRRSLNGTGVLRISGRKQKHKFRTATWNVRGLRREEKVFNLAMEMDRLGIEILGLSEVKMTGTGKLRIHKDKTLYYSGNDASSETYGVAIIINNHINSAVINVIPLSNRTMMIQLDTKPRKMNIIQVYAPTADKPISEVEDFYKEVDELYQLTKKEDINIVMGDLNAKIGQGEVPGVVGKWGLGARNDRGDLLVQFCQEKELIIANTMFKMPMRRLYTWTSPAHTDENIVRNQIDFVMVNSRFKNCISSAKTYPGADIGSDHNPVVVDMACRLKYHRKKNNSAGVDIKKLSQPDIRPKVHSRINAWAAEYKRDVTATQRKNIWSSMKCLVSDINATILRPSKEAQKQVWMTEDILELIQKRRLYKNSDEDRYRSLQKEIRRKCRNARSKWYEERCEHVESLLAKHDSFNLHKEIKNMAGIHKKRQQSFLADGSGKIILDVQVKKQQWALYIKELFSDDTRSCTQDLGVAEGPSILKSEVLSALHKAKSGKAVGPDKVNIEILKLLESDNIAALVDLYNYVYDSGDIPEDWLKSTFITLPKKQGAKKCQDFRTISLMSQVLKVFLSIIHNRIRTKCEDQLEESQFGFRAGMGTREAQFALNVLVQKCREMQQTVFLCFIDYEKAFDRVQHEVLIKQLVAIGLDSKDIRIISNLYWRQSATVLVDGEETGAVGIQRGVRQGCILSPLLFNLYSETIIREALEDVEAGVVVNGRVVNNLRYADDTVLLASTQEGLQQIVDRVYECSRRVGLNMNVSKTKFMVVANEPKTTTDLRIGANIIERVDKYKYLGSWLTDSWGSDTEIRVRIEIARASFMNLKKVLCCRQLSIKLRTKILKCYVWPIVLYGCESWTIKENFKKKLEAFEMWCYRRMLRISWTDKVTNVEVLKRMHKQVELVRTIKQRKVAYLGHVLRNKRYQLLHTIIMGKVEGKRRPGRRKLTWLCNIKEWTGVKTVEELFKTARNRERCKELTANLQ</sequence>
<dbReference type="Gene3D" id="3.30.70.270">
    <property type="match status" value="1"/>
</dbReference>
<dbReference type="InterPro" id="IPR043502">
    <property type="entry name" value="DNA/RNA_pol_sf"/>
</dbReference>
<dbReference type="CDD" id="cd01650">
    <property type="entry name" value="RT_nLTR_like"/>
    <property type="match status" value="1"/>
</dbReference>
<dbReference type="Pfam" id="PF03372">
    <property type="entry name" value="Exo_endo_phos"/>
    <property type="match status" value="1"/>
</dbReference>
<keyword evidence="3" id="KW-1185">Reference proteome</keyword>
<dbReference type="CDD" id="cd09076">
    <property type="entry name" value="L1-EN"/>
    <property type="match status" value="1"/>
</dbReference>
<gene>
    <name evidence="2" type="ORF">JYU34_014687</name>
</gene>
<feature type="domain" description="Reverse transcriptase" evidence="1">
    <location>
        <begin position="530"/>
        <end position="801"/>
    </location>
</feature>
<dbReference type="InterPro" id="IPR043128">
    <property type="entry name" value="Rev_trsase/Diguanyl_cyclase"/>
</dbReference>
<protein>
    <recommendedName>
        <fullName evidence="1">Reverse transcriptase domain-containing protein</fullName>
    </recommendedName>
</protein>
<dbReference type="SUPFAM" id="SSF56672">
    <property type="entry name" value="DNA/RNA polymerases"/>
    <property type="match status" value="1"/>
</dbReference>
<proteinExistence type="predicted"/>
<name>A0ABQ7Q8Z2_PLUXY</name>
<evidence type="ECO:0000313" key="2">
    <source>
        <dbReference type="EMBL" id="KAG7301706.1"/>
    </source>
</evidence>
<dbReference type="PROSITE" id="PS50878">
    <property type="entry name" value="RT_POL"/>
    <property type="match status" value="1"/>
</dbReference>
<comment type="caution">
    <text evidence="2">The sequence shown here is derived from an EMBL/GenBank/DDBJ whole genome shotgun (WGS) entry which is preliminary data.</text>
</comment>
<dbReference type="InterPro" id="IPR000477">
    <property type="entry name" value="RT_dom"/>
</dbReference>
<dbReference type="SUPFAM" id="SSF56219">
    <property type="entry name" value="DNase I-like"/>
    <property type="match status" value="1"/>
</dbReference>
<evidence type="ECO:0000259" key="1">
    <source>
        <dbReference type="PROSITE" id="PS50878"/>
    </source>
</evidence>
<organism evidence="2 3">
    <name type="scientific">Plutella xylostella</name>
    <name type="common">Diamondback moth</name>
    <name type="synonym">Plutella maculipennis</name>
    <dbReference type="NCBI Taxonomy" id="51655"/>
    <lineage>
        <taxon>Eukaryota</taxon>
        <taxon>Metazoa</taxon>
        <taxon>Ecdysozoa</taxon>
        <taxon>Arthropoda</taxon>
        <taxon>Hexapoda</taxon>
        <taxon>Insecta</taxon>
        <taxon>Pterygota</taxon>
        <taxon>Neoptera</taxon>
        <taxon>Endopterygota</taxon>
        <taxon>Lepidoptera</taxon>
        <taxon>Glossata</taxon>
        <taxon>Ditrysia</taxon>
        <taxon>Yponomeutoidea</taxon>
        <taxon>Plutellidae</taxon>
        <taxon>Plutella</taxon>
    </lineage>
</organism>
<dbReference type="Gene3D" id="3.60.10.10">
    <property type="entry name" value="Endonuclease/exonuclease/phosphatase"/>
    <property type="match status" value="1"/>
</dbReference>
<dbReference type="InterPro" id="IPR005135">
    <property type="entry name" value="Endo/exonuclease/phosphatase"/>
</dbReference>
<accession>A0ABQ7Q8Z2</accession>
<evidence type="ECO:0000313" key="3">
    <source>
        <dbReference type="Proteomes" id="UP000823941"/>
    </source>
</evidence>
<dbReference type="EMBL" id="JAHIBW010000019">
    <property type="protein sequence ID" value="KAG7301706.1"/>
    <property type="molecule type" value="Genomic_DNA"/>
</dbReference>
<dbReference type="PANTHER" id="PTHR47027:SF8">
    <property type="entry name" value="RIBONUCLEASE H"/>
    <property type="match status" value="1"/>
</dbReference>
<dbReference type="InterPro" id="IPR036691">
    <property type="entry name" value="Endo/exonu/phosph_ase_sf"/>
</dbReference>
<dbReference type="Pfam" id="PF00078">
    <property type="entry name" value="RVT_1"/>
    <property type="match status" value="1"/>
</dbReference>